<proteinExistence type="predicted"/>
<comment type="caution">
    <text evidence="2">The sequence shown here is derived from an EMBL/GenBank/DDBJ whole genome shotgun (WGS) entry which is preliminary data.</text>
</comment>
<feature type="non-terminal residue" evidence="2">
    <location>
        <position position="1"/>
    </location>
</feature>
<reference evidence="2" key="1">
    <citation type="submission" date="2023-10" db="EMBL/GenBank/DDBJ databases">
        <authorList>
            <person name="Chen Y."/>
            <person name="Shah S."/>
            <person name="Dougan E. K."/>
            <person name="Thang M."/>
            <person name="Chan C."/>
        </authorList>
    </citation>
    <scope>NUCLEOTIDE SEQUENCE [LARGE SCALE GENOMIC DNA]</scope>
</reference>
<evidence type="ECO:0000256" key="1">
    <source>
        <dbReference type="SAM" id="MobiDB-lite"/>
    </source>
</evidence>
<feature type="compositionally biased region" description="Basic and acidic residues" evidence="1">
    <location>
        <begin position="52"/>
        <end position="79"/>
    </location>
</feature>
<evidence type="ECO:0000313" key="3">
    <source>
        <dbReference type="Proteomes" id="UP001189429"/>
    </source>
</evidence>
<evidence type="ECO:0000313" key="2">
    <source>
        <dbReference type="EMBL" id="CAK0819019.1"/>
    </source>
</evidence>
<gene>
    <name evidence="2" type="ORF">PCOR1329_LOCUS21114</name>
</gene>
<sequence>LEQKAQQKALRPSIQAEGSAKGAGAKQKALRRGLGDPAPAGFAAPAGAGWRRAPDTGRGEELEGRSEEGRDGGEENEEERREYHLSLLRWLPWIFRLPPYAR</sequence>
<feature type="compositionally biased region" description="Low complexity" evidence="1">
    <location>
        <begin position="16"/>
        <end position="27"/>
    </location>
</feature>
<keyword evidence="3" id="KW-1185">Reference proteome</keyword>
<accession>A0ABN9RK59</accession>
<dbReference type="EMBL" id="CAUYUJ010006908">
    <property type="protein sequence ID" value="CAK0819019.1"/>
    <property type="molecule type" value="Genomic_DNA"/>
</dbReference>
<feature type="region of interest" description="Disordered" evidence="1">
    <location>
        <begin position="1"/>
        <end position="79"/>
    </location>
</feature>
<protein>
    <submittedName>
        <fullName evidence="2">Uncharacterized protein</fullName>
    </submittedName>
</protein>
<dbReference type="Proteomes" id="UP001189429">
    <property type="component" value="Unassembled WGS sequence"/>
</dbReference>
<organism evidence="2 3">
    <name type="scientific">Prorocentrum cordatum</name>
    <dbReference type="NCBI Taxonomy" id="2364126"/>
    <lineage>
        <taxon>Eukaryota</taxon>
        <taxon>Sar</taxon>
        <taxon>Alveolata</taxon>
        <taxon>Dinophyceae</taxon>
        <taxon>Prorocentrales</taxon>
        <taxon>Prorocentraceae</taxon>
        <taxon>Prorocentrum</taxon>
    </lineage>
</organism>
<name>A0ABN9RK59_9DINO</name>
<feature type="compositionally biased region" description="Low complexity" evidence="1">
    <location>
        <begin position="35"/>
        <end position="51"/>
    </location>
</feature>